<accession>A0ACB0YE22</accession>
<protein>
    <submittedName>
        <fullName evidence="1">Uncharacterized protein</fullName>
    </submittedName>
</protein>
<evidence type="ECO:0000313" key="2">
    <source>
        <dbReference type="Proteomes" id="UP001497535"/>
    </source>
</evidence>
<gene>
    <name evidence="1" type="ORF">MENTE1834_LOCUS10948</name>
</gene>
<reference evidence="1" key="1">
    <citation type="submission" date="2023-11" db="EMBL/GenBank/DDBJ databases">
        <authorList>
            <person name="Poullet M."/>
        </authorList>
    </citation>
    <scope>NUCLEOTIDE SEQUENCE</scope>
    <source>
        <strain evidence="1">E1834</strain>
    </source>
</reference>
<evidence type="ECO:0000313" key="1">
    <source>
        <dbReference type="EMBL" id="CAK5042791.1"/>
    </source>
</evidence>
<keyword evidence="2" id="KW-1185">Reference proteome</keyword>
<comment type="caution">
    <text evidence="1">The sequence shown here is derived from an EMBL/GenBank/DDBJ whole genome shotgun (WGS) entry which is preliminary data.</text>
</comment>
<organism evidence="1 2">
    <name type="scientific">Meloidogyne enterolobii</name>
    <name type="common">Root-knot nematode worm</name>
    <name type="synonym">Meloidogyne mayaguensis</name>
    <dbReference type="NCBI Taxonomy" id="390850"/>
    <lineage>
        <taxon>Eukaryota</taxon>
        <taxon>Metazoa</taxon>
        <taxon>Ecdysozoa</taxon>
        <taxon>Nematoda</taxon>
        <taxon>Chromadorea</taxon>
        <taxon>Rhabditida</taxon>
        <taxon>Tylenchina</taxon>
        <taxon>Tylenchomorpha</taxon>
        <taxon>Tylenchoidea</taxon>
        <taxon>Meloidogynidae</taxon>
        <taxon>Meloidogyninae</taxon>
        <taxon>Meloidogyne</taxon>
    </lineage>
</organism>
<sequence>MKIKILFPISAFRFPISDVFFLPISDFRKKILISDFRVPTFESFPISDSSDFRHLGLFRPTSALNLPPLIKSGLCFRLLRLDLVDYNCTNQHKQNIENTKCQNTTCFQIIGFFIITVSGVEELRRCIVGFEDIIDPY</sequence>
<dbReference type="EMBL" id="CAVMJV010000010">
    <property type="protein sequence ID" value="CAK5042791.1"/>
    <property type="molecule type" value="Genomic_DNA"/>
</dbReference>
<name>A0ACB0YE22_MELEN</name>
<proteinExistence type="predicted"/>
<dbReference type="Proteomes" id="UP001497535">
    <property type="component" value="Unassembled WGS sequence"/>
</dbReference>